<dbReference type="InterPro" id="IPR029460">
    <property type="entry name" value="DNAPol_HHH"/>
</dbReference>
<evidence type="ECO:0000256" key="4">
    <source>
        <dbReference type="ARBA" id="ARBA00017273"/>
    </source>
</evidence>
<dbReference type="eggNOG" id="COG0587">
    <property type="taxonomic scope" value="Bacteria"/>
</dbReference>
<dbReference type="HAMAP" id="MF_01902">
    <property type="entry name" value="DNApol_error_prone"/>
    <property type="match status" value="1"/>
</dbReference>
<evidence type="ECO:0000256" key="12">
    <source>
        <dbReference type="ARBA" id="ARBA00049244"/>
    </source>
</evidence>
<evidence type="ECO:0000313" key="16">
    <source>
        <dbReference type="EMBL" id="KEZ14538.1"/>
    </source>
</evidence>
<comment type="caution">
    <text evidence="16">The sequence shown here is derived from an EMBL/GenBank/DDBJ whole genome shotgun (WGS) entry which is preliminary data.</text>
</comment>
<dbReference type="AlphaFoldDB" id="A0A084E996"/>
<dbReference type="GO" id="GO:0006281">
    <property type="term" value="P:DNA repair"/>
    <property type="evidence" value="ECO:0007669"/>
    <property type="project" value="UniProtKB-UniRule"/>
</dbReference>
<keyword evidence="6 13" id="KW-0808">Transferase</keyword>
<dbReference type="EC" id="2.7.7.7" evidence="3 13"/>
<evidence type="ECO:0000256" key="6">
    <source>
        <dbReference type="ARBA" id="ARBA00022679"/>
    </source>
</evidence>
<dbReference type="InterPro" id="IPR003141">
    <property type="entry name" value="Pol/His_phosphatase_N"/>
</dbReference>
<comment type="similarity">
    <text evidence="2 13">Belongs to the DNA polymerase type-C family. DnaE2 subfamily.</text>
</comment>
<dbReference type="GO" id="GO:0006260">
    <property type="term" value="P:DNA replication"/>
    <property type="evidence" value="ECO:0007669"/>
    <property type="project" value="UniProtKB-KW"/>
</dbReference>
<protein>
    <recommendedName>
        <fullName evidence="4 13">Error-prone DNA polymerase</fullName>
        <ecNumber evidence="3 13">2.7.7.7</ecNumber>
    </recommendedName>
</protein>
<evidence type="ECO:0000256" key="2">
    <source>
        <dbReference type="ARBA" id="ARBA00007391"/>
    </source>
</evidence>
<evidence type="ECO:0000256" key="14">
    <source>
        <dbReference type="SAM" id="MobiDB-lite"/>
    </source>
</evidence>
<feature type="region of interest" description="Disordered" evidence="14">
    <location>
        <begin position="1085"/>
        <end position="1105"/>
    </location>
</feature>
<dbReference type="Pfam" id="PF14579">
    <property type="entry name" value="HHH_6"/>
    <property type="match status" value="1"/>
</dbReference>
<dbReference type="RefSeq" id="WP_037522550.1">
    <property type="nucleotide sequence ID" value="NZ_DAMCWT010000019.1"/>
</dbReference>
<comment type="catalytic activity">
    <reaction evidence="12 13">
        <text>DNA(n) + a 2'-deoxyribonucleoside 5'-triphosphate = DNA(n+1) + diphosphate</text>
        <dbReference type="Rhea" id="RHEA:22508"/>
        <dbReference type="Rhea" id="RHEA-COMP:17339"/>
        <dbReference type="Rhea" id="RHEA-COMP:17340"/>
        <dbReference type="ChEBI" id="CHEBI:33019"/>
        <dbReference type="ChEBI" id="CHEBI:61560"/>
        <dbReference type="ChEBI" id="CHEBI:173112"/>
        <dbReference type="EC" id="2.7.7.7"/>
    </reaction>
</comment>
<keyword evidence="8 13" id="KW-0235">DNA replication</keyword>
<evidence type="ECO:0000256" key="5">
    <source>
        <dbReference type="ARBA" id="ARBA00022490"/>
    </source>
</evidence>
<evidence type="ECO:0000256" key="3">
    <source>
        <dbReference type="ARBA" id="ARBA00012417"/>
    </source>
</evidence>
<keyword evidence="5 13" id="KW-0963">Cytoplasm</keyword>
<reference evidence="16 17" key="1">
    <citation type="submission" date="2014-03" db="EMBL/GenBank/DDBJ databases">
        <title>Genome sequence of Sphingobium yanoikuyae B1.</title>
        <authorList>
            <person name="Gan H.M."/>
            <person name="Gan H.Y."/>
            <person name="Savka M.A."/>
        </authorList>
    </citation>
    <scope>NUCLEOTIDE SEQUENCE [LARGE SCALE GENOMIC DNA]</scope>
    <source>
        <strain evidence="16 17">B1</strain>
    </source>
</reference>
<dbReference type="GO" id="GO:0005737">
    <property type="term" value="C:cytoplasm"/>
    <property type="evidence" value="ECO:0007669"/>
    <property type="project" value="UniProtKB-SubCell"/>
</dbReference>
<dbReference type="Pfam" id="PF17657">
    <property type="entry name" value="DNA_pol3_finger"/>
    <property type="match status" value="1"/>
</dbReference>
<dbReference type="GO" id="GO:0003887">
    <property type="term" value="F:DNA-directed DNA polymerase activity"/>
    <property type="evidence" value="ECO:0007669"/>
    <property type="project" value="UniProtKB-UniRule"/>
</dbReference>
<evidence type="ECO:0000256" key="10">
    <source>
        <dbReference type="ARBA" id="ARBA00022932"/>
    </source>
</evidence>
<comment type="function">
    <text evidence="13">DNA polymerase involved in damage-induced mutagenesis and translesion synthesis (TLS). It is not the major replicative DNA polymerase.</text>
</comment>
<evidence type="ECO:0000256" key="7">
    <source>
        <dbReference type="ARBA" id="ARBA00022695"/>
    </source>
</evidence>
<comment type="subcellular location">
    <subcellularLocation>
        <location evidence="1 13">Cytoplasm</location>
    </subcellularLocation>
</comment>
<evidence type="ECO:0000256" key="13">
    <source>
        <dbReference type="HAMAP-Rule" id="MF_01902"/>
    </source>
</evidence>
<dbReference type="EMBL" id="JGVR01000050">
    <property type="protein sequence ID" value="KEZ14538.1"/>
    <property type="molecule type" value="Genomic_DNA"/>
</dbReference>
<evidence type="ECO:0000313" key="17">
    <source>
        <dbReference type="Proteomes" id="UP000028534"/>
    </source>
</evidence>
<dbReference type="InterPro" id="IPR023073">
    <property type="entry name" value="DnaE2"/>
</dbReference>
<dbReference type="Pfam" id="PF02811">
    <property type="entry name" value="PHP"/>
    <property type="match status" value="1"/>
</dbReference>
<evidence type="ECO:0000256" key="9">
    <source>
        <dbReference type="ARBA" id="ARBA00022763"/>
    </source>
</evidence>
<evidence type="ECO:0000256" key="8">
    <source>
        <dbReference type="ARBA" id="ARBA00022705"/>
    </source>
</evidence>
<dbReference type="InterPro" id="IPR011708">
    <property type="entry name" value="DNA_pol3_alpha_NTPase_dom"/>
</dbReference>
<accession>A0A084E996</accession>
<dbReference type="InterPro" id="IPR004013">
    <property type="entry name" value="PHP_dom"/>
</dbReference>
<evidence type="ECO:0000256" key="1">
    <source>
        <dbReference type="ARBA" id="ARBA00004496"/>
    </source>
</evidence>
<proteinExistence type="inferred from homology"/>
<dbReference type="Pfam" id="PF01336">
    <property type="entry name" value="tRNA_anti-codon"/>
    <property type="match status" value="1"/>
</dbReference>
<dbReference type="PANTHER" id="PTHR32294">
    <property type="entry name" value="DNA POLYMERASE III SUBUNIT ALPHA"/>
    <property type="match status" value="1"/>
</dbReference>
<gene>
    <name evidence="16" type="primary">dnaE2_8</name>
    <name evidence="13" type="synonym">dnaE2</name>
    <name evidence="16" type="ORF">CP98_04783</name>
</gene>
<dbReference type="PATRIC" id="fig|13690.10.peg.4935"/>
<dbReference type="SMART" id="SM00481">
    <property type="entry name" value="POLIIIAc"/>
    <property type="match status" value="1"/>
</dbReference>
<dbReference type="NCBIfam" id="TIGR00594">
    <property type="entry name" value="polc"/>
    <property type="match status" value="1"/>
</dbReference>
<keyword evidence="9 13" id="KW-0227">DNA damage</keyword>
<dbReference type="Pfam" id="PF07733">
    <property type="entry name" value="DNA_pol3_alpha"/>
    <property type="match status" value="1"/>
</dbReference>
<sequence length="1105" mass="123350">MSAGKPGYVELQVTTHFSFLRGASSPEDLFATAAAMEMPALGVVDRHSVAGIVRAWDAERQTGVRAIVGCRLDLTDGTALLVYPTDKAAYGRLCRLLSIGKTRAGKGACHLDWSDVADWNEGLLAMLVPDRADATTQAALARTKRLFGERTYMALSVRRRPKDAIRLRDLSRIAAAAGVPTIATNDVLYHVPERRQLQDVVTCIREKCTIDTLGRTRERFADRYLKTGAEMTRLFRRYLKDSSPVARSVEFARRCAFSLDELKYQYPDEIQVPGRTPQEELERLTWEKAPMRYPQGVDDKVRRQLEHELQLIGQLDYAPYFLTVHAIVAEARRREILCQGRGSAANSAVCYVLGITSIDPVRSELLFERFVSAERREPPDIDVDFEHERREEVIQWIYETYGRTRSALTAVVTRFRARGAVREVGKALGLSEDVTAGLAGAIWGYSREGVEEKHAQELNLDLSDTRLALTLDLARQLIDTPRHLSQHPGGFVLTRDRLDELVPIEPAAMDDRQVIEWDKDDIDLLGFMKVDVLALGMLSCMRRAFEFLENDKGLRHDLATIPAEDPATYAMIRRADTLGVFQIESRAQMASIPLMAPKTFYDLVIQVAIVRPGPIQGDMVHPYRRRRNGEEEVTYPTEELRRVLEKTLGVPLFQEQAMRVAIECAGFTASEADLLRRAMATFKLTGGVSDFRDKLISGMVSRGYDQEFAEKTFKQIEGFGSYGFPESHAASFALIAYASSWMKCHHPDAFCASLLNAQPMGFYAPAQIVRDAREHGVEIRPIDVNASRWDCTLEEGRGRYKAVRLGLRMARDLANADAAAIVTARGDRPFTSIEEIQQRAGVGRGALDRIGDADGFGSLGADRRSGLWAVKGLGNAALPLFAAADERAGKLREEAIEPTVILAEMGEGAEVVEDYRASGLSLRAHPVAFLREELKARRMITCEQLRTTRDGRWIELAGLVLVRQKPGSAKGVMFITLEDETDLANLVVWTNVFEKNRRTVLGASMMGVRGQVQREGEVIHVIAQRLDDLSGMLASVGRRADVADIYRVSRADIARNPTAPDPRDRQQRPLGRDARDIYIPDLRLGSGIIPGQPTEGIKIKPRDFR</sequence>
<organism evidence="16 17">
    <name type="scientific">Sphingobium yanoikuyae</name>
    <name type="common">Sphingomonas yanoikuyae</name>
    <dbReference type="NCBI Taxonomy" id="13690"/>
    <lineage>
        <taxon>Bacteria</taxon>
        <taxon>Pseudomonadati</taxon>
        <taxon>Pseudomonadota</taxon>
        <taxon>Alphaproteobacteria</taxon>
        <taxon>Sphingomonadales</taxon>
        <taxon>Sphingomonadaceae</taxon>
        <taxon>Sphingobium</taxon>
    </lineage>
</organism>
<dbReference type="Gene3D" id="1.10.150.870">
    <property type="match status" value="1"/>
</dbReference>
<keyword evidence="10 13" id="KW-0239">DNA-directed DNA polymerase</keyword>
<keyword evidence="7 13" id="KW-0548">Nucleotidyltransferase</keyword>
<dbReference type="InterPro" id="IPR004805">
    <property type="entry name" value="DnaE2/DnaE/PolC"/>
</dbReference>
<dbReference type="Proteomes" id="UP000028534">
    <property type="component" value="Unassembled WGS sequence"/>
</dbReference>
<dbReference type="NCBIfam" id="NF004225">
    <property type="entry name" value="PRK05672.1"/>
    <property type="match status" value="1"/>
</dbReference>
<evidence type="ECO:0000259" key="15">
    <source>
        <dbReference type="SMART" id="SM00481"/>
    </source>
</evidence>
<dbReference type="InterPro" id="IPR040982">
    <property type="entry name" value="DNA_pol3_finger"/>
</dbReference>
<dbReference type="PANTHER" id="PTHR32294:SF4">
    <property type="entry name" value="ERROR-PRONE DNA POLYMERASE"/>
    <property type="match status" value="1"/>
</dbReference>
<dbReference type="CDD" id="cd07434">
    <property type="entry name" value="PHP_PolIIIA_DnaE2"/>
    <property type="match status" value="1"/>
</dbReference>
<dbReference type="CDD" id="cd04485">
    <property type="entry name" value="DnaE_OBF"/>
    <property type="match status" value="1"/>
</dbReference>
<dbReference type="GO" id="GO:0003676">
    <property type="term" value="F:nucleic acid binding"/>
    <property type="evidence" value="ECO:0007669"/>
    <property type="project" value="InterPro"/>
</dbReference>
<name>A0A084E996_SPHYA</name>
<dbReference type="GO" id="GO:0008408">
    <property type="term" value="F:3'-5' exonuclease activity"/>
    <property type="evidence" value="ECO:0007669"/>
    <property type="project" value="InterPro"/>
</dbReference>
<dbReference type="Gene3D" id="3.20.20.140">
    <property type="entry name" value="Metal-dependent hydrolases"/>
    <property type="match status" value="1"/>
</dbReference>
<evidence type="ECO:0000256" key="11">
    <source>
        <dbReference type="ARBA" id="ARBA00023204"/>
    </source>
</evidence>
<keyword evidence="11 13" id="KW-0234">DNA repair</keyword>
<dbReference type="InterPro" id="IPR004365">
    <property type="entry name" value="NA-bd_OB_tRNA"/>
</dbReference>
<feature type="domain" description="Polymerase/histidinol phosphatase N-terminal" evidence="15">
    <location>
        <begin position="9"/>
        <end position="76"/>
    </location>
</feature>